<protein>
    <submittedName>
        <fullName evidence="2">Uncharacterized protein</fullName>
    </submittedName>
</protein>
<comment type="caution">
    <text evidence="2">The sequence shown here is derived from an EMBL/GenBank/DDBJ whole genome shotgun (WGS) entry which is preliminary data.</text>
</comment>
<evidence type="ECO:0000313" key="3">
    <source>
        <dbReference type="Proteomes" id="UP000770661"/>
    </source>
</evidence>
<feature type="region of interest" description="Disordered" evidence="1">
    <location>
        <begin position="17"/>
        <end position="38"/>
    </location>
</feature>
<evidence type="ECO:0000256" key="1">
    <source>
        <dbReference type="SAM" id="MobiDB-lite"/>
    </source>
</evidence>
<name>A0A8J4XX05_CHIOP</name>
<dbReference type="AlphaFoldDB" id="A0A8J4XX05"/>
<keyword evidence="3" id="KW-1185">Reference proteome</keyword>
<reference evidence="2" key="1">
    <citation type="submission" date="2020-07" db="EMBL/GenBank/DDBJ databases">
        <title>The High-quality genome of the commercially important snow crab, Chionoecetes opilio.</title>
        <authorList>
            <person name="Jeong J.-H."/>
            <person name="Ryu S."/>
        </authorList>
    </citation>
    <scope>NUCLEOTIDE SEQUENCE</scope>
    <source>
        <strain evidence="2">MADBK_172401_WGS</strain>
        <tissue evidence="2">Digestive gland</tissue>
    </source>
</reference>
<accession>A0A8J4XX05</accession>
<dbReference type="Proteomes" id="UP000770661">
    <property type="component" value="Unassembled WGS sequence"/>
</dbReference>
<proteinExistence type="predicted"/>
<gene>
    <name evidence="2" type="ORF">GWK47_014494</name>
</gene>
<evidence type="ECO:0000313" key="2">
    <source>
        <dbReference type="EMBL" id="KAG0714249.1"/>
    </source>
</evidence>
<sequence length="93" mass="10049">MPLAEVSKKIKIVQGKKPFAPPPCPKQRRATNSCRSGRTPPAMTVCPCRCEVLLPPTPGIVLGRLKQLYSTLMSPITCPSPRGARQEPGKGKL</sequence>
<organism evidence="2 3">
    <name type="scientific">Chionoecetes opilio</name>
    <name type="common">Atlantic snow crab</name>
    <name type="synonym">Cancer opilio</name>
    <dbReference type="NCBI Taxonomy" id="41210"/>
    <lineage>
        <taxon>Eukaryota</taxon>
        <taxon>Metazoa</taxon>
        <taxon>Ecdysozoa</taxon>
        <taxon>Arthropoda</taxon>
        <taxon>Crustacea</taxon>
        <taxon>Multicrustacea</taxon>
        <taxon>Malacostraca</taxon>
        <taxon>Eumalacostraca</taxon>
        <taxon>Eucarida</taxon>
        <taxon>Decapoda</taxon>
        <taxon>Pleocyemata</taxon>
        <taxon>Brachyura</taxon>
        <taxon>Eubrachyura</taxon>
        <taxon>Majoidea</taxon>
        <taxon>Majidae</taxon>
        <taxon>Chionoecetes</taxon>
    </lineage>
</organism>
<dbReference type="EMBL" id="JACEEZ010020701">
    <property type="protein sequence ID" value="KAG0714249.1"/>
    <property type="molecule type" value="Genomic_DNA"/>
</dbReference>